<comment type="caution">
    <text evidence="1">The sequence shown here is derived from an EMBL/GenBank/DDBJ whole genome shotgun (WGS) entry which is preliminary data.</text>
</comment>
<organism evidence="1 2">
    <name type="scientific">Leminorella grimontii</name>
    <dbReference type="NCBI Taxonomy" id="82981"/>
    <lineage>
        <taxon>Bacteria</taxon>
        <taxon>Pseudomonadati</taxon>
        <taxon>Pseudomonadota</taxon>
        <taxon>Gammaproteobacteria</taxon>
        <taxon>Enterobacterales</taxon>
        <taxon>Budviciaceae</taxon>
        <taxon>Leminorella</taxon>
    </lineage>
</organism>
<keyword evidence="2" id="KW-1185">Reference proteome</keyword>
<dbReference type="RefSeq" id="WP_027274187.1">
    <property type="nucleotide sequence ID" value="NZ_BRLH01000002.1"/>
</dbReference>
<gene>
    <name evidence="1" type="ORF">SOASR030_13740</name>
</gene>
<evidence type="ECO:0000313" key="1">
    <source>
        <dbReference type="EMBL" id="GKX55262.1"/>
    </source>
</evidence>
<dbReference type="InterPro" id="IPR038223">
    <property type="entry name" value="DMP12_sf"/>
</dbReference>
<evidence type="ECO:0000313" key="2">
    <source>
        <dbReference type="Proteomes" id="UP001058124"/>
    </source>
</evidence>
<dbReference type="Gene3D" id="3.40.1760.20">
    <property type="match status" value="1"/>
</dbReference>
<proteinExistence type="predicted"/>
<accession>A0AAV5N4D6</accession>
<dbReference type="Proteomes" id="UP001058124">
    <property type="component" value="Unassembled WGS sequence"/>
</dbReference>
<protein>
    <submittedName>
        <fullName evidence="1">Uncharacterized protein</fullName>
    </submittedName>
</protein>
<sequence>MKYLSVPVSLDAMNRLEYDKCVGGDLVEVLLDDSDYIELWESDVLNLLNDKLDKNIDNYEDERLVGSNTLHQARRIVNERILANPSKQVLDKLISQIDLAIRFNTGVFFYF</sequence>
<name>A0AAV5N4D6_9GAMM</name>
<dbReference type="EMBL" id="BRLH01000002">
    <property type="protein sequence ID" value="GKX55262.1"/>
    <property type="molecule type" value="Genomic_DNA"/>
</dbReference>
<dbReference type="AlphaFoldDB" id="A0AAV5N4D6"/>
<reference evidence="1" key="1">
    <citation type="submission" date="2022-06" db="EMBL/GenBank/DDBJ databases">
        <title>Draft genome sequences of Leminorella grimontii str. JCM5902.</title>
        <authorList>
            <person name="Wakabayashi Y."/>
            <person name="Kojima K."/>
        </authorList>
    </citation>
    <scope>NUCLEOTIDE SEQUENCE</scope>
    <source>
        <strain evidence="1">JCM 5902</strain>
    </source>
</reference>